<evidence type="ECO:0000313" key="2">
    <source>
        <dbReference type="WBParaSite" id="ACAC_0001415601-mRNA-1"/>
    </source>
</evidence>
<protein>
    <submittedName>
        <fullName evidence="2">BLOC-1-related complex subunit 7</fullName>
    </submittedName>
</protein>
<evidence type="ECO:0000313" key="1">
    <source>
        <dbReference type="Proteomes" id="UP000035642"/>
    </source>
</evidence>
<name>A0A0K0DQW7_ANGCA</name>
<proteinExistence type="predicted"/>
<organism evidence="1 2">
    <name type="scientific">Angiostrongylus cantonensis</name>
    <name type="common">Rat lungworm</name>
    <dbReference type="NCBI Taxonomy" id="6313"/>
    <lineage>
        <taxon>Eukaryota</taxon>
        <taxon>Metazoa</taxon>
        <taxon>Ecdysozoa</taxon>
        <taxon>Nematoda</taxon>
        <taxon>Chromadorea</taxon>
        <taxon>Rhabditida</taxon>
        <taxon>Rhabditina</taxon>
        <taxon>Rhabditomorpha</taxon>
        <taxon>Strongyloidea</taxon>
        <taxon>Metastrongylidae</taxon>
        <taxon>Angiostrongylus</taxon>
    </lineage>
</organism>
<reference evidence="1" key="1">
    <citation type="submission" date="2012-09" db="EMBL/GenBank/DDBJ databases">
        <authorList>
            <person name="Martin A.A."/>
        </authorList>
    </citation>
    <scope>NUCLEOTIDE SEQUENCE</scope>
</reference>
<dbReference type="WBParaSite" id="ACAC_0001415601-mRNA-1">
    <property type="protein sequence ID" value="ACAC_0001415601-mRNA-1"/>
    <property type="gene ID" value="ACAC_0001415601"/>
</dbReference>
<reference evidence="2" key="2">
    <citation type="submission" date="2017-02" db="UniProtKB">
        <authorList>
            <consortium name="WormBaseParasite"/>
        </authorList>
    </citation>
    <scope>IDENTIFICATION</scope>
</reference>
<sequence length="103" mass="11398">MSNKIALESRQRLPNKLQNIICDSALVMQHAACAAGSSEMLNSRAKQLCVAEQFFGATSTSLDKLDAALNAMQQRSDEVESKYVFFSLILKTKFWSVICGHVL</sequence>
<dbReference type="Proteomes" id="UP000035642">
    <property type="component" value="Unassembled WGS sequence"/>
</dbReference>
<accession>A0A0K0DQW7</accession>
<keyword evidence="1" id="KW-1185">Reference proteome</keyword>
<dbReference type="AlphaFoldDB" id="A0A0K0DQW7"/>